<dbReference type="Pfam" id="PF07261">
    <property type="entry name" value="DnaB_2"/>
    <property type="match status" value="1"/>
</dbReference>
<feature type="domain" description="DnaB/C C-terminal" evidence="3">
    <location>
        <begin position="316"/>
        <end position="389"/>
    </location>
</feature>
<name>A0A401IVU6_9LACO</name>
<keyword evidence="5" id="KW-0547">Nucleotide-binding</keyword>
<feature type="compositionally biased region" description="Polar residues" evidence="2">
    <location>
        <begin position="278"/>
        <end position="296"/>
    </location>
</feature>
<dbReference type="AlphaFoldDB" id="A0A401IVU6"/>
<accession>A0A401IVU6</accession>
<feature type="region of interest" description="Disordered" evidence="2">
    <location>
        <begin position="400"/>
        <end position="448"/>
    </location>
</feature>
<dbReference type="GO" id="GO:0004386">
    <property type="term" value="F:helicase activity"/>
    <property type="evidence" value="ECO:0007669"/>
    <property type="project" value="UniProtKB-KW"/>
</dbReference>
<comment type="similarity">
    <text evidence="1">Belongs to the DnaB/DnaD family.</text>
</comment>
<feature type="region of interest" description="Disordered" evidence="2">
    <location>
        <begin position="278"/>
        <end position="297"/>
    </location>
</feature>
<gene>
    <name evidence="5" type="primary">dnaB</name>
    <name evidence="5" type="ORF">LFYK43_20970</name>
</gene>
<keyword evidence="5" id="KW-0067">ATP-binding</keyword>
<evidence type="ECO:0000259" key="4">
    <source>
        <dbReference type="Pfam" id="PF25888"/>
    </source>
</evidence>
<dbReference type="RefSeq" id="WP_229718020.1">
    <property type="nucleotide sequence ID" value="NZ_BFFP01000044.1"/>
</dbReference>
<keyword evidence="5" id="KW-0347">Helicase</keyword>
<dbReference type="Proteomes" id="UP000286848">
    <property type="component" value="Unassembled WGS sequence"/>
</dbReference>
<evidence type="ECO:0000313" key="6">
    <source>
        <dbReference type="Proteomes" id="UP000286848"/>
    </source>
</evidence>
<evidence type="ECO:0000313" key="5">
    <source>
        <dbReference type="EMBL" id="GBG95638.1"/>
    </source>
</evidence>
<evidence type="ECO:0000256" key="1">
    <source>
        <dbReference type="ARBA" id="ARBA00093462"/>
    </source>
</evidence>
<proteinExistence type="inferred from homology"/>
<dbReference type="Pfam" id="PF25888">
    <property type="entry name" value="WHD_DnaB"/>
    <property type="match status" value="1"/>
</dbReference>
<evidence type="ECO:0000259" key="3">
    <source>
        <dbReference type="Pfam" id="PF07261"/>
    </source>
</evidence>
<feature type="domain" description="Replicative helicase loading/DNA remodeling protein DnaB N-terminal winged helix" evidence="4">
    <location>
        <begin position="9"/>
        <end position="258"/>
    </location>
</feature>
<sequence length="462" mass="52687">MTENLKDISPKDGFVVVANHTPGGQELRALMDLYVPMMGSQAYGTYVLLSRYGKTHPNLVKRSMNKELLLALSVGMRDFLEAREKLEGLGLLRTFEKKDRLGKLNLYYLQAPLLGTDFFKDDLLSTLLLETVGQGPFRKLREEYCPPEFKVEGSTEVTHSFLEVFPIQRSTLLKNAASKPLPKNEEQAQQLIERNNGSLDLKFFRQLLAKSFVPEQEALKNMDAIQTLHLLYGLDELQLVRLLEEAIDINSNKLNVKYLKLLAHNSFEFQMKSDQQESKQAAQLGSKNASEQSSGAQPDRELLEACKSFAPMEFLQALKNQTNNFPTKAENYMVSNLVKQRTLPNQVINVLIHYYLGDRGYAEMRQDYFEGTAARWSQKGIKTAEEAMAAVRNSVAENAQKKTNYSKKSNYRSKRPVVQKEQLPDWAQQDYQAPQSSQEESSKKANLQAEIKRRLAEIDRDK</sequence>
<keyword evidence="6" id="KW-1185">Reference proteome</keyword>
<dbReference type="InterPro" id="IPR058660">
    <property type="entry name" value="WHD_DnaB"/>
</dbReference>
<organism evidence="5 6">
    <name type="scientific">Ligilactobacillus salitolerans</name>
    <dbReference type="NCBI Taxonomy" id="1808352"/>
    <lineage>
        <taxon>Bacteria</taxon>
        <taxon>Bacillati</taxon>
        <taxon>Bacillota</taxon>
        <taxon>Bacilli</taxon>
        <taxon>Lactobacillales</taxon>
        <taxon>Lactobacillaceae</taxon>
        <taxon>Ligilactobacillus</taxon>
    </lineage>
</organism>
<protein>
    <submittedName>
        <fullName evidence="5">Replicative DNA helicase</fullName>
    </submittedName>
</protein>
<reference evidence="6" key="1">
    <citation type="journal article" date="2019" name="Int. J. Syst. Evol. Microbiol.">
        <title>Lactobacillus salitolerans sp. nov., a novel lactic acid bacterium isolated from spent mushroom substrates.</title>
        <authorList>
            <person name="Tohno M."/>
            <person name="Tanizawa Y."/>
            <person name="Kojima Y."/>
            <person name="Sakamoto M."/>
            <person name="Nakamura Y."/>
            <person name="Ohkuma M."/>
            <person name="Kobayashi H."/>
        </authorList>
    </citation>
    <scope>NUCLEOTIDE SEQUENCE [LARGE SCALE GENOMIC DNA]</scope>
    <source>
        <strain evidence="6">YK43</strain>
    </source>
</reference>
<dbReference type="EMBL" id="BFFP01000044">
    <property type="protein sequence ID" value="GBG95638.1"/>
    <property type="molecule type" value="Genomic_DNA"/>
</dbReference>
<comment type="caution">
    <text evidence="5">The sequence shown here is derived from an EMBL/GenBank/DDBJ whole genome shotgun (WGS) entry which is preliminary data.</text>
</comment>
<dbReference type="InterPro" id="IPR006343">
    <property type="entry name" value="DnaB/C_C"/>
</dbReference>
<evidence type="ECO:0000256" key="2">
    <source>
        <dbReference type="SAM" id="MobiDB-lite"/>
    </source>
</evidence>
<feature type="compositionally biased region" description="Polar residues" evidence="2">
    <location>
        <begin position="429"/>
        <end position="439"/>
    </location>
</feature>
<keyword evidence="5" id="KW-0378">Hydrolase</keyword>